<proteinExistence type="predicted"/>
<dbReference type="Proteomes" id="UP001321749">
    <property type="component" value="Unassembled WGS sequence"/>
</dbReference>
<feature type="signal peptide" evidence="1">
    <location>
        <begin position="1"/>
        <end position="19"/>
    </location>
</feature>
<gene>
    <name evidence="2" type="ORF">QBC42DRAFT_301911</name>
</gene>
<comment type="caution">
    <text evidence="2">The sequence shown here is derived from an EMBL/GenBank/DDBJ whole genome shotgun (WGS) entry which is preliminary data.</text>
</comment>
<name>A0AAV9H7Y6_9PEZI</name>
<protein>
    <submittedName>
        <fullName evidence="2">Uncharacterized protein</fullName>
    </submittedName>
</protein>
<dbReference type="EMBL" id="MU865194">
    <property type="protein sequence ID" value="KAK4456563.1"/>
    <property type="molecule type" value="Genomic_DNA"/>
</dbReference>
<accession>A0AAV9H7Y6</accession>
<reference evidence="2" key="1">
    <citation type="journal article" date="2023" name="Mol. Phylogenet. Evol.">
        <title>Genome-scale phylogeny and comparative genomics of the fungal order Sordariales.</title>
        <authorList>
            <person name="Hensen N."/>
            <person name="Bonometti L."/>
            <person name="Westerberg I."/>
            <person name="Brannstrom I.O."/>
            <person name="Guillou S."/>
            <person name="Cros-Aarteil S."/>
            <person name="Calhoun S."/>
            <person name="Haridas S."/>
            <person name="Kuo A."/>
            <person name="Mondo S."/>
            <person name="Pangilinan J."/>
            <person name="Riley R."/>
            <person name="LaButti K."/>
            <person name="Andreopoulos B."/>
            <person name="Lipzen A."/>
            <person name="Chen C."/>
            <person name="Yan M."/>
            <person name="Daum C."/>
            <person name="Ng V."/>
            <person name="Clum A."/>
            <person name="Steindorff A."/>
            <person name="Ohm R.A."/>
            <person name="Martin F."/>
            <person name="Silar P."/>
            <person name="Natvig D.O."/>
            <person name="Lalanne C."/>
            <person name="Gautier V."/>
            <person name="Ament-Velasquez S.L."/>
            <person name="Kruys A."/>
            <person name="Hutchinson M.I."/>
            <person name="Powell A.J."/>
            <person name="Barry K."/>
            <person name="Miller A.N."/>
            <person name="Grigoriev I.V."/>
            <person name="Debuchy R."/>
            <person name="Gladieux P."/>
            <person name="Hiltunen Thoren M."/>
            <person name="Johannesson H."/>
        </authorList>
    </citation>
    <scope>NUCLEOTIDE SEQUENCE</scope>
    <source>
        <strain evidence="2">PSN324</strain>
    </source>
</reference>
<evidence type="ECO:0000256" key="1">
    <source>
        <dbReference type="SAM" id="SignalP"/>
    </source>
</evidence>
<evidence type="ECO:0000313" key="3">
    <source>
        <dbReference type="Proteomes" id="UP001321749"/>
    </source>
</evidence>
<feature type="chain" id="PRO_5043642399" evidence="1">
    <location>
        <begin position="20"/>
        <end position="95"/>
    </location>
</feature>
<organism evidence="2 3">
    <name type="scientific">Cladorrhinum samala</name>
    <dbReference type="NCBI Taxonomy" id="585594"/>
    <lineage>
        <taxon>Eukaryota</taxon>
        <taxon>Fungi</taxon>
        <taxon>Dikarya</taxon>
        <taxon>Ascomycota</taxon>
        <taxon>Pezizomycotina</taxon>
        <taxon>Sordariomycetes</taxon>
        <taxon>Sordariomycetidae</taxon>
        <taxon>Sordariales</taxon>
        <taxon>Podosporaceae</taxon>
        <taxon>Cladorrhinum</taxon>
    </lineage>
</organism>
<keyword evidence="1" id="KW-0732">Signal</keyword>
<evidence type="ECO:0000313" key="2">
    <source>
        <dbReference type="EMBL" id="KAK4456563.1"/>
    </source>
</evidence>
<sequence>MKFSLVLTTALSTAVASMATRFDISPGLEIRAGTGNKHHHAQCLKVDFRKACVCREDHCPTFLNEKALCECKAAHQEACYFQSERGCPKPSFKAC</sequence>
<dbReference type="AlphaFoldDB" id="A0AAV9H7Y6"/>
<reference evidence="2" key="2">
    <citation type="submission" date="2023-06" db="EMBL/GenBank/DDBJ databases">
        <authorList>
            <consortium name="Lawrence Berkeley National Laboratory"/>
            <person name="Mondo S.J."/>
            <person name="Hensen N."/>
            <person name="Bonometti L."/>
            <person name="Westerberg I."/>
            <person name="Brannstrom I.O."/>
            <person name="Guillou S."/>
            <person name="Cros-Aarteil S."/>
            <person name="Calhoun S."/>
            <person name="Haridas S."/>
            <person name="Kuo A."/>
            <person name="Pangilinan J."/>
            <person name="Riley R."/>
            <person name="Labutti K."/>
            <person name="Andreopoulos B."/>
            <person name="Lipzen A."/>
            <person name="Chen C."/>
            <person name="Yanf M."/>
            <person name="Daum C."/>
            <person name="Ng V."/>
            <person name="Clum A."/>
            <person name="Steindorff A."/>
            <person name="Ohm R."/>
            <person name="Martin F."/>
            <person name="Silar P."/>
            <person name="Natvig D."/>
            <person name="Lalanne C."/>
            <person name="Gautier V."/>
            <person name="Ament-Velasquez S.L."/>
            <person name="Kruys A."/>
            <person name="Hutchinson M.I."/>
            <person name="Powell A.J."/>
            <person name="Barry K."/>
            <person name="Miller A.N."/>
            <person name="Grigoriev I.V."/>
            <person name="Debuchy R."/>
            <person name="Gladieux P."/>
            <person name="Thoren M.H."/>
            <person name="Johannesson H."/>
        </authorList>
    </citation>
    <scope>NUCLEOTIDE SEQUENCE</scope>
    <source>
        <strain evidence="2">PSN324</strain>
    </source>
</reference>
<keyword evidence="3" id="KW-1185">Reference proteome</keyword>